<keyword evidence="2" id="KW-0808">Transferase</keyword>
<dbReference type="Gene3D" id="3.40.50.150">
    <property type="entry name" value="Vaccinia Virus protein VP39"/>
    <property type="match status" value="1"/>
</dbReference>
<evidence type="ECO:0000313" key="5">
    <source>
        <dbReference type="EMBL" id="KAH8690489.1"/>
    </source>
</evidence>
<accession>A0AAD4PUS5</accession>
<dbReference type="AlphaFoldDB" id="A0AAD4PUS5"/>
<keyword evidence="1" id="KW-0489">Methyltransferase</keyword>
<dbReference type="PANTHER" id="PTHR43167">
    <property type="entry name" value="PUTATIVE (AFU_ORTHOLOGUE AFUA_6G01830)-RELATED"/>
    <property type="match status" value="1"/>
</dbReference>
<dbReference type="PANTHER" id="PTHR43167:SF1">
    <property type="entry name" value="PUTATIVE (AFU_ORTHOLOGUE AFUA_6G01830)-RELATED"/>
    <property type="match status" value="1"/>
</dbReference>
<sequence>MTSSLQYSPVQAPSHILGLLERLHALSLDEEPLVNNALKDAVQLRNHDVDAGNRQLDNAMRDKFVALDKDKCHFVYQLILATGAKNVVEAGTSFGVSTIYLALAVGRNSSGGKVIATEKEPEKARQAKEHWKEAGETVLKHIELREGDLLQTLHNDLPEIDLLLLDIWTPLALPTLKVVQPRLRPGAVIVADNTISSAVGYKEFFDYVKDPEGPFRTLTLPYSGGLELVTYMP</sequence>
<reference evidence="5" key="1">
    <citation type="submission" date="2021-12" db="EMBL/GenBank/DDBJ databases">
        <title>Convergent genome expansion in fungi linked to evolution of root-endophyte symbiosis.</title>
        <authorList>
            <consortium name="DOE Joint Genome Institute"/>
            <person name="Ke Y.-H."/>
            <person name="Bonito G."/>
            <person name="Liao H.-L."/>
            <person name="Looney B."/>
            <person name="Rojas-Flechas A."/>
            <person name="Nash J."/>
            <person name="Hameed K."/>
            <person name="Schadt C."/>
            <person name="Martin F."/>
            <person name="Crous P.W."/>
            <person name="Miettinen O."/>
            <person name="Magnuson J.K."/>
            <person name="Labbe J."/>
            <person name="Jacobson D."/>
            <person name="Doktycz M.J."/>
            <person name="Veneault-Fourrey C."/>
            <person name="Kuo A."/>
            <person name="Mondo S."/>
            <person name="Calhoun S."/>
            <person name="Riley R."/>
            <person name="Ohm R."/>
            <person name="LaButti K."/>
            <person name="Andreopoulos B."/>
            <person name="Pangilinan J."/>
            <person name="Nolan M."/>
            <person name="Tritt A."/>
            <person name="Clum A."/>
            <person name="Lipzen A."/>
            <person name="Daum C."/>
            <person name="Barry K."/>
            <person name="Grigoriev I.V."/>
            <person name="Vilgalys R."/>
        </authorList>
    </citation>
    <scope>NUCLEOTIDE SEQUENCE</scope>
    <source>
        <strain evidence="5">PMI_201</strain>
    </source>
</reference>
<dbReference type="SUPFAM" id="SSF53335">
    <property type="entry name" value="S-adenosyl-L-methionine-dependent methyltransferases"/>
    <property type="match status" value="1"/>
</dbReference>
<dbReference type="PROSITE" id="PS51682">
    <property type="entry name" value="SAM_OMT_I"/>
    <property type="match status" value="1"/>
</dbReference>
<dbReference type="InterPro" id="IPR002935">
    <property type="entry name" value="SAM_O-MeTrfase"/>
</dbReference>
<dbReference type="Proteomes" id="UP001201262">
    <property type="component" value="Unassembled WGS sequence"/>
</dbReference>
<evidence type="ECO:0000313" key="6">
    <source>
        <dbReference type="Proteomes" id="UP001201262"/>
    </source>
</evidence>
<proteinExistence type="inferred from homology"/>
<dbReference type="Pfam" id="PF13578">
    <property type="entry name" value="Methyltransf_24"/>
    <property type="match status" value="1"/>
</dbReference>
<comment type="caution">
    <text evidence="5">The sequence shown here is derived from an EMBL/GenBank/DDBJ whole genome shotgun (WGS) entry which is preliminary data.</text>
</comment>
<protein>
    <submittedName>
        <fullName evidence="5">O-methyltransferase</fullName>
    </submittedName>
</protein>
<organism evidence="5 6">
    <name type="scientific">Talaromyces proteolyticus</name>
    <dbReference type="NCBI Taxonomy" id="1131652"/>
    <lineage>
        <taxon>Eukaryota</taxon>
        <taxon>Fungi</taxon>
        <taxon>Dikarya</taxon>
        <taxon>Ascomycota</taxon>
        <taxon>Pezizomycotina</taxon>
        <taxon>Eurotiomycetes</taxon>
        <taxon>Eurotiomycetidae</taxon>
        <taxon>Eurotiales</taxon>
        <taxon>Trichocomaceae</taxon>
        <taxon>Talaromyces</taxon>
        <taxon>Talaromyces sect. Bacilispori</taxon>
    </lineage>
</organism>
<dbReference type="EMBL" id="JAJTJA010000013">
    <property type="protein sequence ID" value="KAH8690489.1"/>
    <property type="molecule type" value="Genomic_DNA"/>
</dbReference>
<comment type="similarity">
    <text evidence="4">Belongs to the class I-like SAM-binding methyltransferase superfamily. Cation-dependent O-methyltransferase family.</text>
</comment>
<dbReference type="GO" id="GO:0032259">
    <property type="term" value="P:methylation"/>
    <property type="evidence" value="ECO:0007669"/>
    <property type="project" value="UniProtKB-KW"/>
</dbReference>
<evidence type="ECO:0000256" key="2">
    <source>
        <dbReference type="ARBA" id="ARBA00022679"/>
    </source>
</evidence>
<dbReference type="GeneID" id="70247559"/>
<dbReference type="InterPro" id="IPR029063">
    <property type="entry name" value="SAM-dependent_MTases_sf"/>
</dbReference>
<evidence type="ECO:0000256" key="1">
    <source>
        <dbReference type="ARBA" id="ARBA00022603"/>
    </source>
</evidence>
<keyword evidence="3" id="KW-0949">S-adenosyl-L-methionine</keyword>
<keyword evidence="6" id="KW-1185">Reference proteome</keyword>
<evidence type="ECO:0000256" key="4">
    <source>
        <dbReference type="ARBA" id="ARBA00023453"/>
    </source>
</evidence>
<gene>
    <name evidence="5" type="ORF">BGW36DRAFT_388843</name>
</gene>
<dbReference type="RefSeq" id="XP_046066685.1">
    <property type="nucleotide sequence ID" value="XM_046217272.1"/>
</dbReference>
<name>A0AAD4PUS5_9EURO</name>
<evidence type="ECO:0000256" key="3">
    <source>
        <dbReference type="ARBA" id="ARBA00022691"/>
    </source>
</evidence>
<dbReference type="GO" id="GO:0008171">
    <property type="term" value="F:O-methyltransferase activity"/>
    <property type="evidence" value="ECO:0007669"/>
    <property type="project" value="InterPro"/>
</dbReference>